<reference evidence="1" key="4">
    <citation type="submission" date="2019-03" db="UniProtKB">
        <authorList>
            <consortium name="EnsemblPlants"/>
        </authorList>
    </citation>
    <scope>IDENTIFICATION</scope>
</reference>
<protein>
    <submittedName>
        <fullName evidence="1">Uncharacterized protein</fullName>
    </submittedName>
</protein>
<dbReference type="AlphaFoldDB" id="A0A453JRQ0"/>
<keyword evidence="2" id="KW-1185">Reference proteome</keyword>
<sequence length="49" mass="5475">MVVNKGWSPRSMPRSSLSTCTVYSTRFLASVLGKPFLACLRFKPVKDPN</sequence>
<reference evidence="2" key="1">
    <citation type="journal article" date="2014" name="Science">
        <title>Ancient hybridizations among the ancestral genomes of bread wheat.</title>
        <authorList>
            <consortium name="International Wheat Genome Sequencing Consortium,"/>
            <person name="Marcussen T."/>
            <person name="Sandve S.R."/>
            <person name="Heier L."/>
            <person name="Spannagl M."/>
            <person name="Pfeifer M."/>
            <person name="Jakobsen K.S."/>
            <person name="Wulff B.B."/>
            <person name="Steuernagel B."/>
            <person name="Mayer K.F."/>
            <person name="Olsen O.A."/>
        </authorList>
    </citation>
    <scope>NUCLEOTIDE SEQUENCE [LARGE SCALE GENOMIC DNA]</scope>
    <source>
        <strain evidence="2">cv. AL8/78</strain>
    </source>
</reference>
<accession>A0A453JRQ0</accession>
<dbReference type="Gramene" id="AET5Gv20170900.4">
    <property type="protein sequence ID" value="AET5Gv20170900.4"/>
    <property type="gene ID" value="AET5Gv20170900"/>
</dbReference>
<organism evidence="1 2">
    <name type="scientific">Aegilops tauschii subsp. strangulata</name>
    <name type="common">Goatgrass</name>
    <dbReference type="NCBI Taxonomy" id="200361"/>
    <lineage>
        <taxon>Eukaryota</taxon>
        <taxon>Viridiplantae</taxon>
        <taxon>Streptophyta</taxon>
        <taxon>Embryophyta</taxon>
        <taxon>Tracheophyta</taxon>
        <taxon>Spermatophyta</taxon>
        <taxon>Magnoliopsida</taxon>
        <taxon>Liliopsida</taxon>
        <taxon>Poales</taxon>
        <taxon>Poaceae</taxon>
        <taxon>BOP clade</taxon>
        <taxon>Pooideae</taxon>
        <taxon>Triticodae</taxon>
        <taxon>Triticeae</taxon>
        <taxon>Triticinae</taxon>
        <taxon>Aegilops</taxon>
    </lineage>
</organism>
<evidence type="ECO:0000313" key="1">
    <source>
        <dbReference type="EnsemblPlants" id="AET5Gv20170900.4"/>
    </source>
</evidence>
<evidence type="ECO:0000313" key="2">
    <source>
        <dbReference type="Proteomes" id="UP000015105"/>
    </source>
</evidence>
<reference evidence="2" key="2">
    <citation type="journal article" date="2017" name="Nat. Plants">
        <title>The Aegilops tauschii genome reveals multiple impacts of transposons.</title>
        <authorList>
            <person name="Zhao G."/>
            <person name="Zou C."/>
            <person name="Li K."/>
            <person name="Wang K."/>
            <person name="Li T."/>
            <person name="Gao L."/>
            <person name="Zhang X."/>
            <person name="Wang H."/>
            <person name="Yang Z."/>
            <person name="Liu X."/>
            <person name="Jiang W."/>
            <person name="Mao L."/>
            <person name="Kong X."/>
            <person name="Jiao Y."/>
            <person name="Jia J."/>
        </authorList>
    </citation>
    <scope>NUCLEOTIDE SEQUENCE [LARGE SCALE GENOMIC DNA]</scope>
    <source>
        <strain evidence="2">cv. AL8/78</strain>
    </source>
</reference>
<proteinExistence type="predicted"/>
<name>A0A453JRQ0_AEGTS</name>
<dbReference type="Proteomes" id="UP000015105">
    <property type="component" value="Chromosome 5D"/>
</dbReference>
<dbReference type="EnsemblPlants" id="AET5Gv20170900.4">
    <property type="protein sequence ID" value="AET5Gv20170900.4"/>
    <property type="gene ID" value="AET5Gv20170900"/>
</dbReference>
<reference evidence="1" key="5">
    <citation type="journal article" date="2021" name="G3 (Bethesda)">
        <title>Aegilops tauschii genome assembly Aet v5.0 features greater sequence contiguity and improved annotation.</title>
        <authorList>
            <person name="Wang L."/>
            <person name="Zhu T."/>
            <person name="Rodriguez J.C."/>
            <person name="Deal K.R."/>
            <person name="Dubcovsky J."/>
            <person name="McGuire P.E."/>
            <person name="Lux T."/>
            <person name="Spannagl M."/>
            <person name="Mayer K.F.X."/>
            <person name="Baldrich P."/>
            <person name="Meyers B.C."/>
            <person name="Huo N."/>
            <person name="Gu Y.Q."/>
            <person name="Zhou H."/>
            <person name="Devos K.M."/>
            <person name="Bennetzen J.L."/>
            <person name="Unver T."/>
            <person name="Budak H."/>
            <person name="Gulick P.J."/>
            <person name="Galiba G."/>
            <person name="Kalapos B."/>
            <person name="Nelson D.R."/>
            <person name="Li P."/>
            <person name="You F.M."/>
            <person name="Luo M.C."/>
            <person name="Dvorak J."/>
        </authorList>
    </citation>
    <scope>NUCLEOTIDE SEQUENCE [LARGE SCALE GENOMIC DNA]</scope>
    <source>
        <strain evidence="1">cv. AL8/78</strain>
    </source>
</reference>
<reference evidence="1" key="3">
    <citation type="journal article" date="2017" name="Nature">
        <title>Genome sequence of the progenitor of the wheat D genome Aegilops tauschii.</title>
        <authorList>
            <person name="Luo M.C."/>
            <person name="Gu Y.Q."/>
            <person name="Puiu D."/>
            <person name="Wang H."/>
            <person name="Twardziok S.O."/>
            <person name="Deal K.R."/>
            <person name="Huo N."/>
            <person name="Zhu T."/>
            <person name="Wang L."/>
            <person name="Wang Y."/>
            <person name="McGuire P.E."/>
            <person name="Liu S."/>
            <person name="Long H."/>
            <person name="Ramasamy R.K."/>
            <person name="Rodriguez J.C."/>
            <person name="Van S.L."/>
            <person name="Yuan L."/>
            <person name="Wang Z."/>
            <person name="Xia Z."/>
            <person name="Xiao L."/>
            <person name="Anderson O.D."/>
            <person name="Ouyang S."/>
            <person name="Liang Y."/>
            <person name="Zimin A.V."/>
            <person name="Pertea G."/>
            <person name="Qi P."/>
            <person name="Bennetzen J.L."/>
            <person name="Dai X."/>
            <person name="Dawson M.W."/>
            <person name="Muller H.G."/>
            <person name="Kugler K."/>
            <person name="Rivarola-Duarte L."/>
            <person name="Spannagl M."/>
            <person name="Mayer K.F.X."/>
            <person name="Lu F.H."/>
            <person name="Bevan M.W."/>
            <person name="Leroy P."/>
            <person name="Li P."/>
            <person name="You F.M."/>
            <person name="Sun Q."/>
            <person name="Liu Z."/>
            <person name="Lyons E."/>
            <person name="Wicker T."/>
            <person name="Salzberg S.L."/>
            <person name="Devos K.M."/>
            <person name="Dvorak J."/>
        </authorList>
    </citation>
    <scope>NUCLEOTIDE SEQUENCE [LARGE SCALE GENOMIC DNA]</scope>
    <source>
        <strain evidence="1">cv. AL8/78</strain>
    </source>
</reference>